<dbReference type="CDD" id="cd18578">
    <property type="entry name" value="ABC_6TM_Pgp_ABCB1_D2_like"/>
    <property type="match status" value="1"/>
</dbReference>
<keyword evidence="4 12" id="KW-0812">Transmembrane</keyword>
<dbReference type="InterPro" id="IPR003439">
    <property type="entry name" value="ABC_transporter-like_ATP-bd"/>
</dbReference>
<evidence type="ECO:0000256" key="5">
    <source>
        <dbReference type="ARBA" id="ARBA00022737"/>
    </source>
</evidence>
<keyword evidence="3" id="KW-0813">Transport</keyword>
<dbReference type="InterPro" id="IPR017871">
    <property type="entry name" value="ABC_transporter-like_CS"/>
</dbReference>
<sequence length="564" mass="62117">MFAFVYGAMMQNFAVVNQDEQMLVARRFSIIIFSAALLVGVIKCSTHWMFAVVGENLTVRLRKTVFSRMLQKEIGWFDLPENKVCVLTSRLAVDATIVKRVGGNQLGLVAIAVSSLIVSLGVALAASWKLTIANLVFIPFLIAAGFAYGKDIKGSAQRNMDTAEQGGKIASEAISNIRTVAALTVEAKFEKKFCSFFESFVRKERLYAAKAGLFFGFSQTIPQFVVAFYYGAHLVSQDEIEFQDIFKVALALIMASMTIGRATSFAPDAYQAKVAANHIFDLLDRKSRIQIGLCGDECPLECRGEVTLDDIEFTYPSRPDAIILRGLTVTIKPGQRVALVGQSGCGKSTCVSLVERFYDTSRGCVRIDGIDIRSLDVQWVRAQLALVSQEPVLFNTTIYDNIAYGDNTRTPTMDEVIDVAKKANIHNFIASLPLGYDTTVGEGGSQLSGGQKQRIAIARALLRNPRILLFDEATSALDTESEKLVQEALERAQEGRTCIVIVHRLSTIRSADKIVVMQEGVVVEEGTHDELMARESFYHRLVQKQVLAPSSETSGELCIVNEEH</sequence>
<comment type="similarity">
    <text evidence="2">Belongs to the ABC transporter superfamily. ABCB family. Multidrug resistance exporter (TC 3.A.1.201) subfamily.</text>
</comment>
<proteinExistence type="inferred from homology"/>
<evidence type="ECO:0000256" key="1">
    <source>
        <dbReference type="ARBA" id="ARBA00004141"/>
    </source>
</evidence>
<gene>
    <name evidence="15" type="ORF">NP493_1245g00033</name>
</gene>
<evidence type="ECO:0000256" key="4">
    <source>
        <dbReference type="ARBA" id="ARBA00022692"/>
    </source>
</evidence>
<feature type="transmembrane region" description="Helical" evidence="12">
    <location>
        <begin position="106"/>
        <end position="126"/>
    </location>
</feature>
<keyword evidence="6" id="KW-0547">Nucleotide-binding</keyword>
<evidence type="ECO:0000256" key="8">
    <source>
        <dbReference type="ARBA" id="ARBA00022967"/>
    </source>
</evidence>
<organism evidence="15 16">
    <name type="scientific">Ridgeia piscesae</name>
    <name type="common">Tubeworm</name>
    <dbReference type="NCBI Taxonomy" id="27915"/>
    <lineage>
        <taxon>Eukaryota</taxon>
        <taxon>Metazoa</taxon>
        <taxon>Spiralia</taxon>
        <taxon>Lophotrochozoa</taxon>
        <taxon>Annelida</taxon>
        <taxon>Polychaeta</taxon>
        <taxon>Sedentaria</taxon>
        <taxon>Canalipalpata</taxon>
        <taxon>Sabellida</taxon>
        <taxon>Siboglinidae</taxon>
        <taxon>Ridgeia</taxon>
    </lineage>
</organism>
<dbReference type="GO" id="GO:0016887">
    <property type="term" value="F:ATP hydrolysis activity"/>
    <property type="evidence" value="ECO:0007669"/>
    <property type="project" value="InterPro"/>
</dbReference>
<dbReference type="SUPFAM" id="SSF90123">
    <property type="entry name" value="ABC transporter transmembrane region"/>
    <property type="match status" value="1"/>
</dbReference>
<feature type="transmembrane region" description="Helical" evidence="12">
    <location>
        <begin position="132"/>
        <end position="149"/>
    </location>
</feature>
<evidence type="ECO:0000313" key="15">
    <source>
        <dbReference type="EMBL" id="KAK2168081.1"/>
    </source>
</evidence>
<accession>A0AAD9KBF1</accession>
<dbReference type="PROSITE" id="PS50893">
    <property type="entry name" value="ABC_TRANSPORTER_2"/>
    <property type="match status" value="1"/>
</dbReference>
<feature type="domain" description="ABC transporter" evidence="13">
    <location>
        <begin position="306"/>
        <end position="544"/>
    </location>
</feature>
<dbReference type="SMART" id="SM00382">
    <property type="entry name" value="AAA"/>
    <property type="match status" value="1"/>
</dbReference>
<evidence type="ECO:0000256" key="11">
    <source>
        <dbReference type="ARBA" id="ARBA00023180"/>
    </source>
</evidence>
<dbReference type="InterPro" id="IPR003593">
    <property type="entry name" value="AAA+_ATPase"/>
</dbReference>
<dbReference type="PROSITE" id="PS50929">
    <property type="entry name" value="ABC_TM1F"/>
    <property type="match status" value="1"/>
</dbReference>
<keyword evidence="8" id="KW-1278">Translocase</keyword>
<dbReference type="Pfam" id="PF00005">
    <property type="entry name" value="ABC_tran"/>
    <property type="match status" value="1"/>
</dbReference>
<evidence type="ECO:0000256" key="9">
    <source>
        <dbReference type="ARBA" id="ARBA00022989"/>
    </source>
</evidence>
<evidence type="ECO:0000313" key="16">
    <source>
        <dbReference type="Proteomes" id="UP001209878"/>
    </source>
</evidence>
<keyword evidence="16" id="KW-1185">Reference proteome</keyword>
<dbReference type="GO" id="GO:0140359">
    <property type="term" value="F:ABC-type transporter activity"/>
    <property type="evidence" value="ECO:0007669"/>
    <property type="project" value="InterPro"/>
</dbReference>
<keyword evidence="5" id="KW-0677">Repeat</keyword>
<evidence type="ECO:0000256" key="12">
    <source>
        <dbReference type="SAM" id="Phobius"/>
    </source>
</evidence>
<dbReference type="GO" id="GO:0016324">
    <property type="term" value="C:apical plasma membrane"/>
    <property type="evidence" value="ECO:0007669"/>
    <property type="project" value="TreeGrafter"/>
</dbReference>
<keyword evidence="11" id="KW-0325">Glycoprotein</keyword>
<comment type="caution">
    <text evidence="15">The sequence shown here is derived from an EMBL/GenBank/DDBJ whole genome shotgun (WGS) entry which is preliminary data.</text>
</comment>
<evidence type="ECO:0000256" key="3">
    <source>
        <dbReference type="ARBA" id="ARBA00022448"/>
    </source>
</evidence>
<evidence type="ECO:0000256" key="6">
    <source>
        <dbReference type="ARBA" id="ARBA00022741"/>
    </source>
</evidence>
<dbReference type="Gene3D" id="1.20.1560.10">
    <property type="entry name" value="ABC transporter type 1, transmembrane domain"/>
    <property type="match status" value="1"/>
</dbReference>
<dbReference type="CDD" id="cd03249">
    <property type="entry name" value="ABC_MTABC3_MDL1_MDL2"/>
    <property type="match status" value="1"/>
</dbReference>
<keyword evidence="7" id="KW-0067">ATP-binding</keyword>
<dbReference type="PANTHER" id="PTHR24221">
    <property type="entry name" value="ATP-BINDING CASSETTE SUB-FAMILY B"/>
    <property type="match status" value="1"/>
</dbReference>
<reference evidence="15" key="1">
    <citation type="journal article" date="2023" name="Mol. Biol. Evol.">
        <title>Third-Generation Sequencing Reveals the Adaptive Role of the Epigenome in Three Deep-Sea Polychaetes.</title>
        <authorList>
            <person name="Perez M."/>
            <person name="Aroh O."/>
            <person name="Sun Y."/>
            <person name="Lan Y."/>
            <person name="Juniper S.K."/>
            <person name="Young C.R."/>
            <person name="Angers B."/>
            <person name="Qian P.Y."/>
        </authorList>
    </citation>
    <scope>NUCLEOTIDE SEQUENCE</scope>
    <source>
        <strain evidence="15">R07B-5</strain>
    </source>
</reference>
<protein>
    <submittedName>
        <fullName evidence="15">Uncharacterized protein</fullName>
    </submittedName>
</protein>
<dbReference type="PANTHER" id="PTHR24221:SF636">
    <property type="entry name" value="BILE SALT EXPORT PUMP"/>
    <property type="match status" value="1"/>
</dbReference>
<dbReference type="Pfam" id="PF00664">
    <property type="entry name" value="ABC_membrane"/>
    <property type="match status" value="1"/>
</dbReference>
<keyword evidence="9 12" id="KW-1133">Transmembrane helix</keyword>
<evidence type="ECO:0000259" key="14">
    <source>
        <dbReference type="PROSITE" id="PS50929"/>
    </source>
</evidence>
<evidence type="ECO:0000256" key="2">
    <source>
        <dbReference type="ARBA" id="ARBA00007577"/>
    </source>
</evidence>
<dbReference type="AlphaFoldDB" id="A0AAD9KBF1"/>
<keyword evidence="10 12" id="KW-0472">Membrane</keyword>
<evidence type="ECO:0000256" key="10">
    <source>
        <dbReference type="ARBA" id="ARBA00023136"/>
    </source>
</evidence>
<dbReference type="InterPro" id="IPR011527">
    <property type="entry name" value="ABC1_TM_dom"/>
</dbReference>
<dbReference type="InterPro" id="IPR027417">
    <property type="entry name" value="P-loop_NTPase"/>
</dbReference>
<dbReference type="Proteomes" id="UP001209878">
    <property type="component" value="Unassembled WGS sequence"/>
</dbReference>
<dbReference type="PROSITE" id="PS00211">
    <property type="entry name" value="ABC_TRANSPORTER_1"/>
    <property type="match status" value="1"/>
</dbReference>
<dbReference type="SUPFAM" id="SSF52540">
    <property type="entry name" value="P-loop containing nucleoside triphosphate hydrolases"/>
    <property type="match status" value="1"/>
</dbReference>
<feature type="transmembrane region" description="Helical" evidence="12">
    <location>
        <begin position="212"/>
        <end position="232"/>
    </location>
</feature>
<dbReference type="InterPro" id="IPR039421">
    <property type="entry name" value="Type_1_exporter"/>
</dbReference>
<dbReference type="FunFam" id="3.40.50.300:FF:000479">
    <property type="entry name" value="Multidrug resistance protein 1A"/>
    <property type="match status" value="1"/>
</dbReference>
<evidence type="ECO:0000256" key="7">
    <source>
        <dbReference type="ARBA" id="ARBA00022840"/>
    </source>
</evidence>
<dbReference type="EMBL" id="JAODUO010001244">
    <property type="protein sequence ID" value="KAK2168081.1"/>
    <property type="molecule type" value="Genomic_DNA"/>
</dbReference>
<dbReference type="GO" id="GO:0005524">
    <property type="term" value="F:ATP binding"/>
    <property type="evidence" value="ECO:0007669"/>
    <property type="project" value="UniProtKB-KW"/>
</dbReference>
<comment type="subcellular location">
    <subcellularLocation>
        <location evidence="1">Membrane</location>
        <topology evidence="1">Multi-pass membrane protein</topology>
    </subcellularLocation>
</comment>
<dbReference type="InterPro" id="IPR036640">
    <property type="entry name" value="ABC1_TM_sf"/>
</dbReference>
<feature type="domain" description="ABC transmembrane type-1" evidence="14">
    <location>
        <begin position="1"/>
        <end position="271"/>
    </location>
</feature>
<name>A0AAD9KBF1_RIDPI</name>
<dbReference type="Gene3D" id="3.40.50.300">
    <property type="entry name" value="P-loop containing nucleotide triphosphate hydrolases"/>
    <property type="match status" value="1"/>
</dbReference>
<evidence type="ECO:0000259" key="13">
    <source>
        <dbReference type="PROSITE" id="PS50893"/>
    </source>
</evidence>
<feature type="transmembrane region" description="Helical" evidence="12">
    <location>
        <begin position="28"/>
        <end position="53"/>
    </location>
</feature>